<dbReference type="AlphaFoldDB" id="A0A6A5X3R9"/>
<protein>
    <submittedName>
        <fullName evidence="1">Uncharacterized protein</fullName>
    </submittedName>
</protein>
<reference evidence="1" key="1">
    <citation type="journal article" date="2020" name="Stud. Mycol.">
        <title>101 Dothideomycetes genomes: a test case for predicting lifestyles and emergence of pathogens.</title>
        <authorList>
            <person name="Haridas S."/>
            <person name="Albert R."/>
            <person name="Binder M."/>
            <person name="Bloem J."/>
            <person name="Labutti K."/>
            <person name="Salamov A."/>
            <person name="Andreopoulos B."/>
            <person name="Baker S."/>
            <person name="Barry K."/>
            <person name="Bills G."/>
            <person name="Bluhm B."/>
            <person name="Cannon C."/>
            <person name="Castanera R."/>
            <person name="Culley D."/>
            <person name="Daum C."/>
            <person name="Ezra D."/>
            <person name="Gonzalez J."/>
            <person name="Henrissat B."/>
            <person name="Kuo A."/>
            <person name="Liang C."/>
            <person name="Lipzen A."/>
            <person name="Lutzoni F."/>
            <person name="Magnuson J."/>
            <person name="Mondo S."/>
            <person name="Nolan M."/>
            <person name="Ohm R."/>
            <person name="Pangilinan J."/>
            <person name="Park H.-J."/>
            <person name="Ramirez L."/>
            <person name="Alfaro M."/>
            <person name="Sun H."/>
            <person name="Tritt A."/>
            <person name="Yoshinaga Y."/>
            <person name="Zwiers L.-H."/>
            <person name="Turgeon B."/>
            <person name="Goodwin S."/>
            <person name="Spatafora J."/>
            <person name="Crous P."/>
            <person name="Grigoriev I."/>
        </authorList>
    </citation>
    <scope>NUCLEOTIDE SEQUENCE</scope>
    <source>
        <strain evidence="1">CBS 123094</strain>
    </source>
</reference>
<proteinExistence type="predicted"/>
<accession>A0A6A5X3R9</accession>
<evidence type="ECO:0000313" key="1">
    <source>
        <dbReference type="EMBL" id="KAF2007572.1"/>
    </source>
</evidence>
<sequence length="352" mass="38936">MATGEVGQRAFLDPTGNIRDLAFSPQQVESLCYINADAWDLAKARQSAIASRTTGGSTNSSAEDPIRNLGKVGLLCLWTTFRDHSAFDPDIGPLPIPNDATHMDIKEARPRKYLSPLFPKGDLRYKEIERCLPVYVLRGRSSGSVISLLWTSNFPLHPKQLRAEFVDLFWLFFLFFRLFRGRKTGSCVEVAQPGESYSEASVQISLWCCAELLKLVELRARVGTTGAEGDSSGGCDGTQDGDMVAGARLDPFDGALLILGWMAIVMDWKRHVAYQDPDSDVAVKSKIFGLEGFVTNVLPKILGPRSVGDLDDPLNSAGSRMPLLRLRTGLGEYSGRRFHKICKRPIYTSIMR</sequence>
<keyword evidence="2" id="KW-1185">Reference proteome</keyword>
<organism evidence="1 2">
    <name type="scientific">Amniculicola lignicola CBS 123094</name>
    <dbReference type="NCBI Taxonomy" id="1392246"/>
    <lineage>
        <taxon>Eukaryota</taxon>
        <taxon>Fungi</taxon>
        <taxon>Dikarya</taxon>
        <taxon>Ascomycota</taxon>
        <taxon>Pezizomycotina</taxon>
        <taxon>Dothideomycetes</taxon>
        <taxon>Pleosporomycetidae</taxon>
        <taxon>Pleosporales</taxon>
        <taxon>Amniculicolaceae</taxon>
        <taxon>Amniculicola</taxon>
    </lineage>
</organism>
<gene>
    <name evidence="1" type="ORF">P154DRAFT_529170</name>
</gene>
<dbReference type="EMBL" id="ML977557">
    <property type="protein sequence ID" value="KAF2007572.1"/>
    <property type="molecule type" value="Genomic_DNA"/>
</dbReference>
<name>A0A6A5X3R9_9PLEO</name>
<dbReference type="Proteomes" id="UP000799779">
    <property type="component" value="Unassembled WGS sequence"/>
</dbReference>
<evidence type="ECO:0000313" key="2">
    <source>
        <dbReference type="Proteomes" id="UP000799779"/>
    </source>
</evidence>